<organism evidence="2 3">
    <name type="scientific">Draconibacterium aestuarii</name>
    <dbReference type="NCBI Taxonomy" id="2998507"/>
    <lineage>
        <taxon>Bacteria</taxon>
        <taxon>Pseudomonadati</taxon>
        <taxon>Bacteroidota</taxon>
        <taxon>Bacteroidia</taxon>
        <taxon>Marinilabiliales</taxon>
        <taxon>Prolixibacteraceae</taxon>
        <taxon>Draconibacterium</taxon>
    </lineage>
</organism>
<gene>
    <name evidence="2" type="ORF">OU798_06725</name>
</gene>
<dbReference type="Proteomes" id="UP001145087">
    <property type="component" value="Unassembled WGS sequence"/>
</dbReference>
<sequence length="428" mass="48287">MIYFEKGSIDTSLSGEDLKKGLFEALEKMSDIQKVLAIPPDYTRLPSRAGELTEFAWEYYREKLTDVLPALGTHTPMTMEQISHMFGKMPTDLIREHDWRNDVITLGTVPAEFVKEVSEGACDYTWPAQVNKLLIEGNFDLILSIGQVVPHEVVGMANYNKNIFVGTGGTEGINKSHYIGAAYGMEKMMGRADTPVRKVFNYASENFSNHLPIVYVQTVVGLNKQGKLQTYGLFIGDDFEVFDKAAKLSLLVNFEMVDKPIKKAVVWLDPTEFKSTWLGNKSIYRTRMALADDGELIVLAPALKEFGEDKQIDKLIRKYGYFGTPHTLKMVSKNEELQNNLGAAAHLIHGSSEGRFSITYCPGKGEENLTQQEIESVGFKYADFDEMTAKYNPEKLKDGYNTLNDGEEIFYISNPAIGLWAFKDRFEY</sequence>
<dbReference type="PANTHER" id="PTHR33171:SF17">
    <property type="entry name" value="LARA-LIKE N-TERMINAL DOMAIN-CONTAINING PROTEIN"/>
    <property type="match status" value="1"/>
</dbReference>
<dbReference type="InterPro" id="IPR043166">
    <property type="entry name" value="LarA-like_C"/>
</dbReference>
<dbReference type="AlphaFoldDB" id="A0A9X3J544"/>
<evidence type="ECO:0000313" key="3">
    <source>
        <dbReference type="Proteomes" id="UP001145087"/>
    </source>
</evidence>
<protein>
    <submittedName>
        <fullName evidence="2">Lactate racemase domain-containing protein</fullName>
    </submittedName>
</protein>
<dbReference type="Pfam" id="PF09861">
    <property type="entry name" value="Lar_N"/>
    <property type="match status" value="1"/>
</dbReference>
<dbReference type="InterPro" id="IPR048068">
    <property type="entry name" value="LarA-like"/>
</dbReference>
<dbReference type="RefSeq" id="WP_343332359.1">
    <property type="nucleotide sequence ID" value="NZ_JAPOHD010000012.1"/>
</dbReference>
<proteinExistence type="predicted"/>
<dbReference type="GO" id="GO:0050043">
    <property type="term" value="F:lactate racemase activity"/>
    <property type="evidence" value="ECO:0007669"/>
    <property type="project" value="InterPro"/>
</dbReference>
<comment type="caution">
    <text evidence="2">The sequence shown here is derived from an EMBL/GenBank/DDBJ whole genome shotgun (WGS) entry which is preliminary data.</text>
</comment>
<dbReference type="Gene3D" id="3.90.226.30">
    <property type="match status" value="1"/>
</dbReference>
<dbReference type="PANTHER" id="PTHR33171">
    <property type="entry name" value="LAR_N DOMAIN-CONTAINING PROTEIN"/>
    <property type="match status" value="1"/>
</dbReference>
<feature type="domain" description="LarA-like N-terminal" evidence="1">
    <location>
        <begin position="33"/>
        <end position="179"/>
    </location>
</feature>
<name>A0A9X3J544_9BACT</name>
<dbReference type="Gene3D" id="3.40.50.11440">
    <property type="match status" value="1"/>
</dbReference>
<reference evidence="2" key="1">
    <citation type="submission" date="2022-11" db="EMBL/GenBank/DDBJ databases">
        <title>Marilongibacter aestuarii gen. nov., sp. nov., isolated from tidal flat sediment.</title>
        <authorList>
            <person name="Jiayan W."/>
        </authorList>
    </citation>
    <scope>NUCLEOTIDE SEQUENCE</scope>
    <source>
        <strain evidence="2">Z1-6</strain>
    </source>
</reference>
<dbReference type="EMBL" id="JAPOHD010000012">
    <property type="protein sequence ID" value="MCY1720028.1"/>
    <property type="molecule type" value="Genomic_DNA"/>
</dbReference>
<evidence type="ECO:0000259" key="1">
    <source>
        <dbReference type="Pfam" id="PF09861"/>
    </source>
</evidence>
<evidence type="ECO:0000313" key="2">
    <source>
        <dbReference type="EMBL" id="MCY1720028.1"/>
    </source>
</evidence>
<dbReference type="InterPro" id="IPR018657">
    <property type="entry name" value="LarA-like_N"/>
</dbReference>
<accession>A0A9X3J544</accession>
<keyword evidence="3" id="KW-1185">Reference proteome</keyword>